<gene>
    <name evidence="2" type="ORF">E1267_10300</name>
</gene>
<dbReference type="GO" id="GO:0016787">
    <property type="term" value="F:hydrolase activity"/>
    <property type="evidence" value="ECO:0007669"/>
    <property type="project" value="UniProtKB-KW"/>
</dbReference>
<comment type="caution">
    <text evidence="2">The sequence shown here is derived from an EMBL/GenBank/DDBJ whole genome shotgun (WGS) entry which is preliminary data.</text>
</comment>
<reference evidence="2 3" key="1">
    <citation type="submission" date="2019-02" db="EMBL/GenBank/DDBJ databases">
        <title>Draft genome sequences of novel Actinobacteria.</title>
        <authorList>
            <person name="Sahin N."/>
            <person name="Ay H."/>
            <person name="Saygin H."/>
        </authorList>
    </citation>
    <scope>NUCLEOTIDE SEQUENCE [LARGE SCALE GENOMIC DNA]</scope>
    <source>
        <strain evidence="2 3">KC201</strain>
    </source>
</reference>
<feature type="domain" description="Beta-lactamase-related" evidence="1">
    <location>
        <begin position="123"/>
        <end position="455"/>
    </location>
</feature>
<dbReference type="Pfam" id="PF00144">
    <property type="entry name" value="Beta-lactamase"/>
    <property type="match status" value="1"/>
</dbReference>
<evidence type="ECO:0000313" key="3">
    <source>
        <dbReference type="Proteomes" id="UP000295157"/>
    </source>
</evidence>
<dbReference type="Proteomes" id="UP000295157">
    <property type="component" value="Unassembled WGS sequence"/>
</dbReference>
<keyword evidence="2" id="KW-0378">Hydrolase</keyword>
<evidence type="ECO:0000259" key="1">
    <source>
        <dbReference type="Pfam" id="PF00144"/>
    </source>
</evidence>
<dbReference type="InterPro" id="IPR001466">
    <property type="entry name" value="Beta-lactam-related"/>
</dbReference>
<sequence>MDCATANHQGRRHASILRRRDHAAVHPIARTRRRLYVPLHEEPARPVDCTELLGVCGTTTRRSSMESAATRRTLLKASLAGVGGAVMSAGVIPGARAASSGRHRPDWHRRIDEIVAAIEPEGVGVTVAVSKKGRTVFAKGYGLRDRGLPDRFTGEDFFKVEQLDEVLHLPRGRRRPAFDTVYNLGSISKGFTAAAVLLLHERGKLSVHDRLGTFLPGYRRAADVTLLQLMHQVTGIPDYNDFPLFQPAYDAFVASGETDHSAVVTKLESLPLQFEPGSKYAYSNSNFLLLALVVQKVARMPLGRFLQRHFFGPLRMRDTTQGYPARGSRDVALGYYAETDGVRRAYQWSLPWMTGAGGLTGSARDLAVWDAALSRPGLFRPETLRMMFTPELDGYACGWVVQEHDGKPYIWHNGGMGGFRTMHALFPDQDISVVLLSNDQTTYPAIDRSAPKILDAVREIW</sequence>
<proteinExistence type="predicted"/>
<keyword evidence="3" id="KW-1185">Reference proteome</keyword>
<dbReference type="InterPro" id="IPR050491">
    <property type="entry name" value="AmpC-like"/>
</dbReference>
<dbReference type="SUPFAM" id="SSF56601">
    <property type="entry name" value="beta-lactamase/transpeptidase-like"/>
    <property type="match status" value="1"/>
</dbReference>
<accession>A0A4R4NMY5</accession>
<dbReference type="PANTHER" id="PTHR46825">
    <property type="entry name" value="D-ALANYL-D-ALANINE-CARBOXYPEPTIDASE/ENDOPEPTIDASE AMPH"/>
    <property type="match status" value="1"/>
</dbReference>
<dbReference type="Gene3D" id="3.40.710.10">
    <property type="entry name" value="DD-peptidase/beta-lactamase superfamily"/>
    <property type="match status" value="1"/>
</dbReference>
<dbReference type="AlphaFoldDB" id="A0A4R4NMY5"/>
<dbReference type="InterPro" id="IPR012338">
    <property type="entry name" value="Beta-lactam/transpept-like"/>
</dbReference>
<protein>
    <submittedName>
        <fullName evidence="2">Class A beta-lactamase-related serine hydrolase</fullName>
    </submittedName>
</protein>
<dbReference type="PROSITE" id="PS51318">
    <property type="entry name" value="TAT"/>
    <property type="match status" value="1"/>
</dbReference>
<dbReference type="EMBL" id="SMJZ01000028">
    <property type="protein sequence ID" value="TDC08402.1"/>
    <property type="molecule type" value="Genomic_DNA"/>
</dbReference>
<evidence type="ECO:0000313" key="2">
    <source>
        <dbReference type="EMBL" id="TDC08402.1"/>
    </source>
</evidence>
<name>A0A4R4NMY5_9ACTN</name>
<organism evidence="2 3">
    <name type="scientific">Nonomuraea longispora</name>
    <dbReference type="NCBI Taxonomy" id="1848320"/>
    <lineage>
        <taxon>Bacteria</taxon>
        <taxon>Bacillati</taxon>
        <taxon>Actinomycetota</taxon>
        <taxon>Actinomycetes</taxon>
        <taxon>Streptosporangiales</taxon>
        <taxon>Streptosporangiaceae</taxon>
        <taxon>Nonomuraea</taxon>
    </lineage>
</organism>
<dbReference type="InterPro" id="IPR006311">
    <property type="entry name" value="TAT_signal"/>
</dbReference>
<dbReference type="OrthoDB" id="3863176at2"/>
<dbReference type="PANTHER" id="PTHR46825:SF9">
    <property type="entry name" value="BETA-LACTAMASE-RELATED DOMAIN-CONTAINING PROTEIN"/>
    <property type="match status" value="1"/>
</dbReference>